<proteinExistence type="predicted"/>
<accession>A0A0M3I0C1</accession>
<name>A0A0M3I0C1_ASCLU</name>
<keyword evidence="1" id="KW-1185">Reference proteome</keyword>
<dbReference type="WBParaSite" id="ALUE_0000955201-mRNA-1">
    <property type="protein sequence ID" value="ALUE_0000955201-mRNA-1"/>
    <property type="gene ID" value="ALUE_0000955201"/>
</dbReference>
<sequence length="160" mass="18495">MKFTTEYARYWKGGDRKSSYQAKQLCKVKSAILTMPPYLYCVTLWRSLNSANELKNHGAEPLLRAKEKSSSAKGKKIGHFGKRLRSCEKTSENQYVKGLNEWVEWSSTFRKKITSPVMLEEENIVLGRKATNTDGSTIEEFFKITRNEKETILDEMDKQV</sequence>
<evidence type="ECO:0000313" key="1">
    <source>
        <dbReference type="Proteomes" id="UP000036681"/>
    </source>
</evidence>
<dbReference type="Proteomes" id="UP000036681">
    <property type="component" value="Unplaced"/>
</dbReference>
<protein>
    <submittedName>
        <fullName evidence="2">Dimer_Tnp_hAT domain-containing protein</fullName>
    </submittedName>
</protein>
<evidence type="ECO:0000313" key="2">
    <source>
        <dbReference type="WBParaSite" id="ALUE_0000955201-mRNA-1"/>
    </source>
</evidence>
<dbReference type="AlphaFoldDB" id="A0A0M3I0C1"/>
<organism evidence="1 2">
    <name type="scientific">Ascaris lumbricoides</name>
    <name type="common">Giant roundworm</name>
    <dbReference type="NCBI Taxonomy" id="6252"/>
    <lineage>
        <taxon>Eukaryota</taxon>
        <taxon>Metazoa</taxon>
        <taxon>Ecdysozoa</taxon>
        <taxon>Nematoda</taxon>
        <taxon>Chromadorea</taxon>
        <taxon>Rhabditida</taxon>
        <taxon>Spirurina</taxon>
        <taxon>Ascaridomorpha</taxon>
        <taxon>Ascaridoidea</taxon>
        <taxon>Ascarididae</taxon>
        <taxon>Ascaris</taxon>
    </lineage>
</organism>
<reference evidence="2" key="1">
    <citation type="submission" date="2017-02" db="UniProtKB">
        <authorList>
            <consortium name="WormBaseParasite"/>
        </authorList>
    </citation>
    <scope>IDENTIFICATION</scope>
</reference>